<reference evidence="3" key="1">
    <citation type="journal article" date="2013" name="Science">
        <title>The Amborella genome and the evolution of flowering plants.</title>
        <authorList>
            <consortium name="Amborella Genome Project"/>
        </authorList>
    </citation>
    <scope>NUCLEOTIDE SEQUENCE [LARGE SCALE GENOMIC DNA]</scope>
</reference>
<dbReference type="Proteomes" id="UP000017836">
    <property type="component" value="Unassembled WGS sequence"/>
</dbReference>
<accession>W1P5G6</accession>
<dbReference type="AlphaFoldDB" id="W1P5G6"/>
<gene>
    <name evidence="2" type="ORF">AMTR_s00086p00149710</name>
</gene>
<evidence type="ECO:0000313" key="3">
    <source>
        <dbReference type="Proteomes" id="UP000017836"/>
    </source>
</evidence>
<evidence type="ECO:0000313" key="2">
    <source>
        <dbReference type="EMBL" id="ERN02831.1"/>
    </source>
</evidence>
<sequence>MSYRDNLCCITGNDVVDGGGAQSYADTENDHLVKEGSKDTLMNQQKSGVNERAGEEDENIEGAEDSSSKGFLKLLRALVRTKMTSYSMTFISR</sequence>
<feature type="compositionally biased region" description="Acidic residues" evidence="1">
    <location>
        <begin position="54"/>
        <end position="64"/>
    </location>
</feature>
<keyword evidence="3" id="KW-1185">Reference proteome</keyword>
<feature type="region of interest" description="Disordered" evidence="1">
    <location>
        <begin position="34"/>
        <end position="65"/>
    </location>
</feature>
<dbReference type="EMBL" id="KI394485">
    <property type="protein sequence ID" value="ERN02831.1"/>
    <property type="molecule type" value="Genomic_DNA"/>
</dbReference>
<organism evidence="2 3">
    <name type="scientific">Amborella trichopoda</name>
    <dbReference type="NCBI Taxonomy" id="13333"/>
    <lineage>
        <taxon>Eukaryota</taxon>
        <taxon>Viridiplantae</taxon>
        <taxon>Streptophyta</taxon>
        <taxon>Embryophyta</taxon>
        <taxon>Tracheophyta</taxon>
        <taxon>Spermatophyta</taxon>
        <taxon>Magnoliopsida</taxon>
        <taxon>Amborellales</taxon>
        <taxon>Amborellaceae</taxon>
        <taxon>Amborella</taxon>
    </lineage>
</organism>
<dbReference type="Gramene" id="ERN02831">
    <property type="protein sequence ID" value="ERN02831"/>
    <property type="gene ID" value="AMTR_s00086p00149710"/>
</dbReference>
<protein>
    <submittedName>
        <fullName evidence="2">Uncharacterized protein</fullName>
    </submittedName>
</protein>
<evidence type="ECO:0000256" key="1">
    <source>
        <dbReference type="SAM" id="MobiDB-lite"/>
    </source>
</evidence>
<name>W1P5G6_AMBTC</name>
<dbReference type="HOGENOM" id="CLU_2402633_0_0_1"/>
<proteinExistence type="predicted"/>